<keyword evidence="3" id="KW-1185">Reference proteome</keyword>
<proteinExistence type="predicted"/>
<dbReference type="AlphaFoldDB" id="K0S970"/>
<comment type="caution">
    <text evidence="2">The sequence shown here is derived from an EMBL/GenBank/DDBJ whole genome shotgun (WGS) entry which is preliminary data.</text>
</comment>
<organism evidence="2 3">
    <name type="scientific">Thalassiosira oceanica</name>
    <name type="common">Marine diatom</name>
    <dbReference type="NCBI Taxonomy" id="159749"/>
    <lineage>
        <taxon>Eukaryota</taxon>
        <taxon>Sar</taxon>
        <taxon>Stramenopiles</taxon>
        <taxon>Ochrophyta</taxon>
        <taxon>Bacillariophyta</taxon>
        <taxon>Coscinodiscophyceae</taxon>
        <taxon>Thalassiosirophycidae</taxon>
        <taxon>Thalassiosirales</taxon>
        <taxon>Thalassiosiraceae</taxon>
        <taxon>Thalassiosira</taxon>
    </lineage>
</organism>
<name>K0S970_THAOC</name>
<sequence length="279" mass="29095">MPRLRVAKVQPLHTLFMQHIRNDDCNGSSGKGSWQIGQSSSSDLARPFFISTTLIPLPRTPRIAGCFASAPAVPRSVCGRRVAGNEREGVLNLALLIGAECEWGGPSRFNSWPERTATIQALEEEASARQCHQEGRGPARSRFKLKELGHPARATEAATTGRGSGRPASGGRAPRRRVPESAGTGSSGGAAKREGARRPATASGCGRRRIPPAASEAAASDAQDVNCRRTPHVAAGAVAVASEAAASDAVGVSRRRIPPVAAGAVATDLRTIKCACKIA</sequence>
<feature type="region of interest" description="Disordered" evidence="1">
    <location>
        <begin position="125"/>
        <end position="223"/>
    </location>
</feature>
<reference evidence="2 3" key="1">
    <citation type="journal article" date="2012" name="Genome Biol.">
        <title>Genome and low-iron response of an oceanic diatom adapted to chronic iron limitation.</title>
        <authorList>
            <person name="Lommer M."/>
            <person name="Specht M."/>
            <person name="Roy A.S."/>
            <person name="Kraemer L."/>
            <person name="Andreson R."/>
            <person name="Gutowska M.A."/>
            <person name="Wolf J."/>
            <person name="Bergner S.V."/>
            <person name="Schilhabel M.B."/>
            <person name="Klostermeier U.C."/>
            <person name="Beiko R.G."/>
            <person name="Rosenstiel P."/>
            <person name="Hippler M."/>
            <person name="Laroche J."/>
        </authorList>
    </citation>
    <scope>NUCLEOTIDE SEQUENCE [LARGE SCALE GENOMIC DNA]</scope>
    <source>
        <strain evidence="2 3">CCMP1005</strain>
    </source>
</reference>
<feature type="compositionally biased region" description="Low complexity" evidence="1">
    <location>
        <begin position="213"/>
        <end position="222"/>
    </location>
</feature>
<evidence type="ECO:0000313" key="2">
    <source>
        <dbReference type="EMBL" id="EJK57471.1"/>
    </source>
</evidence>
<accession>K0S970</accession>
<feature type="compositionally biased region" description="Low complexity" evidence="1">
    <location>
        <begin position="152"/>
        <end position="172"/>
    </location>
</feature>
<gene>
    <name evidence="2" type="ORF">THAOC_22481</name>
</gene>
<evidence type="ECO:0000313" key="3">
    <source>
        <dbReference type="Proteomes" id="UP000266841"/>
    </source>
</evidence>
<dbReference type="Proteomes" id="UP000266841">
    <property type="component" value="Unassembled WGS sequence"/>
</dbReference>
<dbReference type="EMBL" id="AGNL01028098">
    <property type="protein sequence ID" value="EJK57471.1"/>
    <property type="molecule type" value="Genomic_DNA"/>
</dbReference>
<evidence type="ECO:0000256" key="1">
    <source>
        <dbReference type="SAM" id="MobiDB-lite"/>
    </source>
</evidence>
<protein>
    <submittedName>
        <fullName evidence="2">Uncharacterized protein</fullName>
    </submittedName>
</protein>